<evidence type="ECO:0000256" key="14">
    <source>
        <dbReference type="ARBA" id="ARBA00023288"/>
    </source>
</evidence>
<keyword evidence="13" id="KW-0564">Palmitate</keyword>
<feature type="binding site" evidence="19">
    <location>
        <position position="259"/>
    </location>
    <ligand>
        <name>Mg(2+)</name>
        <dbReference type="ChEBI" id="CHEBI:18420"/>
    </ligand>
</feature>
<comment type="caution">
    <text evidence="20">The sequence shown here is derived from an EMBL/GenBank/DDBJ whole genome shotgun (WGS) entry which is preliminary data.</text>
</comment>
<keyword evidence="5" id="KW-0997">Cell inner membrane</keyword>
<evidence type="ECO:0000256" key="19">
    <source>
        <dbReference type="PIRSR" id="PIRSR006268-2"/>
    </source>
</evidence>
<dbReference type="PANTHER" id="PTHR30040">
    <property type="entry name" value="THIAMINE BIOSYNTHESIS LIPOPROTEIN APBE"/>
    <property type="match status" value="1"/>
</dbReference>
<feature type="binding site" evidence="19">
    <location>
        <position position="263"/>
    </location>
    <ligand>
        <name>Mg(2+)</name>
        <dbReference type="ChEBI" id="CHEBI:18420"/>
    </ligand>
</feature>
<keyword evidence="14" id="KW-0449">Lipoprotein</keyword>
<dbReference type="SUPFAM" id="SSF143631">
    <property type="entry name" value="ApbE-like"/>
    <property type="match status" value="1"/>
</dbReference>
<keyword evidence="9" id="KW-0732">Signal</keyword>
<evidence type="ECO:0000256" key="6">
    <source>
        <dbReference type="ARBA" id="ARBA00022630"/>
    </source>
</evidence>
<dbReference type="EMBL" id="DRMS01000391">
    <property type="protein sequence ID" value="HFC93215.1"/>
    <property type="molecule type" value="Genomic_DNA"/>
</dbReference>
<evidence type="ECO:0000256" key="1">
    <source>
        <dbReference type="ARBA" id="ARBA00008282"/>
    </source>
</evidence>
<protein>
    <recommendedName>
        <fullName evidence="3 18">FAD:protein FMN transferase</fullName>
        <ecNumber evidence="2 18">2.7.1.180</ecNumber>
    </recommendedName>
    <alternativeName>
        <fullName evidence="15 18">Flavin transferase</fullName>
    </alternativeName>
</protein>
<evidence type="ECO:0000256" key="4">
    <source>
        <dbReference type="ARBA" id="ARBA00022475"/>
    </source>
</evidence>
<sequence>MGTQYHIRLPVTSSINDAPRWKQLQYDIDALLLAINKEMSPYIEDSSISRFNQAKNTNWFPISREFLSVINTAQSVSLDSQGAFDITVMPLVNLWGFGTLNKTSIPSQQQIEYSLNQIGYQSLQTRQQPAAIRKQKPELSIDLSAIAKGYAVDAIGILLEKRGIKRYLVEIGGEIRVRGKNKQNQAWRIAIEKPTTLARSVQQGVLLKDGAIATSGDYRNYYEKEGKRYSHTINPKTGYPITHKLASVTVLNKSAMVADAQATAIMVLGEKQGKVYALQQGLMVYMIIRSEKGFSVWHNLHHDILMP</sequence>
<comment type="cofactor">
    <cofactor evidence="19">
        <name>Mg(2+)</name>
        <dbReference type="ChEBI" id="CHEBI:18420"/>
    </cofactor>
    <cofactor evidence="19">
        <name>Mn(2+)</name>
        <dbReference type="ChEBI" id="CHEBI:29035"/>
    </cofactor>
    <text evidence="19">Magnesium. Can also use manganese.</text>
</comment>
<keyword evidence="11 18" id="KW-0460">Magnesium</keyword>
<dbReference type="Pfam" id="PF02424">
    <property type="entry name" value="ApbE"/>
    <property type="match status" value="1"/>
</dbReference>
<feature type="binding site" evidence="19">
    <location>
        <position position="145"/>
    </location>
    <ligand>
        <name>Mg(2+)</name>
        <dbReference type="ChEBI" id="CHEBI:18420"/>
    </ligand>
</feature>
<evidence type="ECO:0000256" key="5">
    <source>
        <dbReference type="ARBA" id="ARBA00022519"/>
    </source>
</evidence>
<evidence type="ECO:0000256" key="16">
    <source>
        <dbReference type="ARBA" id="ARBA00048540"/>
    </source>
</evidence>
<evidence type="ECO:0000256" key="2">
    <source>
        <dbReference type="ARBA" id="ARBA00011955"/>
    </source>
</evidence>
<dbReference type="FunFam" id="3.10.520.10:FF:000001">
    <property type="entry name" value="FAD:protein FMN transferase"/>
    <property type="match status" value="1"/>
</dbReference>
<evidence type="ECO:0000256" key="12">
    <source>
        <dbReference type="ARBA" id="ARBA00023136"/>
    </source>
</evidence>
<evidence type="ECO:0000256" key="13">
    <source>
        <dbReference type="ARBA" id="ARBA00023139"/>
    </source>
</evidence>
<keyword evidence="12" id="KW-0472">Membrane</keyword>
<evidence type="ECO:0000256" key="10">
    <source>
        <dbReference type="ARBA" id="ARBA00022827"/>
    </source>
</evidence>
<comment type="similarity">
    <text evidence="1 18">Belongs to the ApbE family.</text>
</comment>
<dbReference type="EC" id="2.7.1.180" evidence="2 18"/>
<evidence type="ECO:0000256" key="9">
    <source>
        <dbReference type="ARBA" id="ARBA00022729"/>
    </source>
</evidence>
<comment type="catalytic activity">
    <reaction evidence="16 18">
        <text>L-threonyl-[protein] + FAD = FMN-L-threonyl-[protein] + AMP + H(+)</text>
        <dbReference type="Rhea" id="RHEA:36847"/>
        <dbReference type="Rhea" id="RHEA-COMP:11060"/>
        <dbReference type="Rhea" id="RHEA-COMP:11061"/>
        <dbReference type="ChEBI" id="CHEBI:15378"/>
        <dbReference type="ChEBI" id="CHEBI:30013"/>
        <dbReference type="ChEBI" id="CHEBI:57692"/>
        <dbReference type="ChEBI" id="CHEBI:74257"/>
        <dbReference type="ChEBI" id="CHEBI:456215"/>
        <dbReference type="EC" id="2.7.1.180"/>
    </reaction>
</comment>
<evidence type="ECO:0000256" key="7">
    <source>
        <dbReference type="ARBA" id="ARBA00022679"/>
    </source>
</evidence>
<dbReference type="AlphaFoldDB" id="A0A7V2WVU5"/>
<evidence type="ECO:0000313" key="20">
    <source>
        <dbReference type="EMBL" id="HFC93215.1"/>
    </source>
</evidence>
<evidence type="ECO:0000256" key="17">
    <source>
        <dbReference type="ARBA" id="ARBA00060485"/>
    </source>
</evidence>
<comment type="subcellular location">
    <subcellularLocation>
        <location evidence="17">Cell inner membrane</location>
        <topology evidence="17">Lipid-anchor</topology>
        <orientation evidence="17">Periplasmic side</orientation>
    </subcellularLocation>
</comment>
<dbReference type="GO" id="GO:0016740">
    <property type="term" value="F:transferase activity"/>
    <property type="evidence" value="ECO:0007669"/>
    <property type="project" value="UniProtKB-UniRule"/>
</dbReference>
<keyword evidence="10 18" id="KW-0274">FAD</keyword>
<dbReference type="Gene3D" id="3.10.520.10">
    <property type="entry name" value="ApbE-like domains"/>
    <property type="match status" value="1"/>
</dbReference>
<organism evidence="20">
    <name type="scientific">Leucothrix mucor</name>
    <dbReference type="NCBI Taxonomy" id="45248"/>
    <lineage>
        <taxon>Bacteria</taxon>
        <taxon>Pseudomonadati</taxon>
        <taxon>Pseudomonadota</taxon>
        <taxon>Gammaproteobacteria</taxon>
        <taxon>Thiotrichales</taxon>
        <taxon>Thiotrichaceae</taxon>
        <taxon>Leucothrix</taxon>
    </lineage>
</organism>
<dbReference type="PANTHER" id="PTHR30040:SF2">
    <property type="entry name" value="FAD:PROTEIN FMN TRANSFERASE"/>
    <property type="match status" value="1"/>
</dbReference>
<name>A0A7V2WVU5_LEUMU</name>
<proteinExistence type="inferred from homology"/>
<dbReference type="InterPro" id="IPR003374">
    <property type="entry name" value="ApbE-like_sf"/>
</dbReference>
<keyword evidence="8 18" id="KW-0479">Metal-binding</keyword>
<evidence type="ECO:0000256" key="8">
    <source>
        <dbReference type="ARBA" id="ARBA00022723"/>
    </source>
</evidence>
<dbReference type="InterPro" id="IPR024932">
    <property type="entry name" value="ApbE"/>
</dbReference>
<keyword evidence="6 18" id="KW-0285">Flavoprotein</keyword>
<dbReference type="GO" id="GO:0046872">
    <property type="term" value="F:metal ion binding"/>
    <property type="evidence" value="ECO:0007669"/>
    <property type="project" value="UniProtKB-UniRule"/>
</dbReference>
<evidence type="ECO:0000256" key="18">
    <source>
        <dbReference type="PIRNR" id="PIRNR006268"/>
    </source>
</evidence>
<dbReference type="PIRSF" id="PIRSF006268">
    <property type="entry name" value="ApbE"/>
    <property type="match status" value="1"/>
</dbReference>
<reference evidence="20" key="1">
    <citation type="journal article" date="2020" name="mSystems">
        <title>Genome- and Community-Level Interaction Insights into Carbon Utilization and Element Cycling Functions of Hydrothermarchaeota in Hydrothermal Sediment.</title>
        <authorList>
            <person name="Zhou Z."/>
            <person name="Liu Y."/>
            <person name="Xu W."/>
            <person name="Pan J."/>
            <person name="Luo Z.H."/>
            <person name="Li M."/>
        </authorList>
    </citation>
    <scope>NUCLEOTIDE SEQUENCE [LARGE SCALE GENOMIC DNA]</scope>
    <source>
        <strain evidence="20">HyVt-493</strain>
    </source>
</reference>
<gene>
    <name evidence="20" type="ORF">ENJ51_10435</name>
</gene>
<dbReference type="Proteomes" id="UP000885750">
    <property type="component" value="Unassembled WGS sequence"/>
</dbReference>
<evidence type="ECO:0000256" key="15">
    <source>
        <dbReference type="ARBA" id="ARBA00031306"/>
    </source>
</evidence>
<keyword evidence="4" id="KW-1003">Cell membrane</keyword>
<keyword evidence="7 18" id="KW-0808">Transferase</keyword>
<evidence type="ECO:0000256" key="11">
    <source>
        <dbReference type="ARBA" id="ARBA00022842"/>
    </source>
</evidence>
<accession>A0A7V2WVU5</accession>
<evidence type="ECO:0000256" key="3">
    <source>
        <dbReference type="ARBA" id="ARBA00016337"/>
    </source>
</evidence>
<dbReference type="GO" id="GO:0005886">
    <property type="term" value="C:plasma membrane"/>
    <property type="evidence" value="ECO:0007669"/>
    <property type="project" value="UniProtKB-SubCell"/>
</dbReference>